<dbReference type="InterPro" id="IPR000719">
    <property type="entry name" value="Prot_kinase_dom"/>
</dbReference>
<dbReference type="PROSITE" id="PS50011">
    <property type="entry name" value="PROTEIN_KINASE_DOM"/>
    <property type="match status" value="1"/>
</dbReference>
<name>W2T0R1_NECAM</name>
<evidence type="ECO:0000259" key="1">
    <source>
        <dbReference type="PROSITE" id="PS50011"/>
    </source>
</evidence>
<dbReference type="OMA" id="EEDRANC"/>
<keyword evidence="3" id="KW-1185">Reference proteome</keyword>
<dbReference type="OrthoDB" id="8693905at2759"/>
<dbReference type="Proteomes" id="UP000053676">
    <property type="component" value="Unassembled WGS sequence"/>
</dbReference>
<reference evidence="3" key="1">
    <citation type="journal article" date="2014" name="Nat. Genet.">
        <title>Genome of the human hookworm Necator americanus.</title>
        <authorList>
            <person name="Tang Y.T."/>
            <person name="Gao X."/>
            <person name="Rosa B.A."/>
            <person name="Abubucker S."/>
            <person name="Hallsworth-Pepin K."/>
            <person name="Martin J."/>
            <person name="Tyagi R."/>
            <person name="Heizer E."/>
            <person name="Zhang X."/>
            <person name="Bhonagiri-Palsikar V."/>
            <person name="Minx P."/>
            <person name="Warren W.C."/>
            <person name="Wang Q."/>
            <person name="Zhan B."/>
            <person name="Hotez P.J."/>
            <person name="Sternberg P.W."/>
            <person name="Dougall A."/>
            <person name="Gaze S.T."/>
            <person name="Mulvenna J."/>
            <person name="Sotillo J."/>
            <person name="Ranganathan S."/>
            <person name="Rabelo E.M."/>
            <person name="Wilson R.K."/>
            <person name="Felgner P.L."/>
            <person name="Bethony J."/>
            <person name="Hawdon J.M."/>
            <person name="Gasser R.B."/>
            <person name="Loukas A."/>
            <person name="Mitreva M."/>
        </authorList>
    </citation>
    <scope>NUCLEOTIDE SEQUENCE [LARGE SCALE GENOMIC DNA]</scope>
</reference>
<dbReference type="PANTHER" id="PTHR46538">
    <property type="entry name" value="PROTEIN KINASE DOMAIN-CONTAINING PROTEIN"/>
    <property type="match status" value="1"/>
</dbReference>
<evidence type="ECO:0000313" key="2">
    <source>
        <dbReference type="EMBL" id="ETN74562.1"/>
    </source>
</evidence>
<dbReference type="PANTHER" id="PTHR46538:SF3">
    <property type="entry name" value="PROTEIN KINASE DOMAIN-CONTAINING PROTEIN"/>
    <property type="match status" value="1"/>
</dbReference>
<dbReference type="EMBL" id="KI660352">
    <property type="protein sequence ID" value="ETN74562.1"/>
    <property type="molecule type" value="Genomic_DNA"/>
</dbReference>
<dbReference type="KEGG" id="nai:NECAME_12905"/>
<evidence type="ECO:0000313" key="3">
    <source>
        <dbReference type="Proteomes" id="UP000053676"/>
    </source>
</evidence>
<dbReference type="GO" id="GO:0004672">
    <property type="term" value="F:protein kinase activity"/>
    <property type="evidence" value="ECO:0007669"/>
    <property type="project" value="InterPro"/>
</dbReference>
<proteinExistence type="predicted"/>
<dbReference type="Pfam" id="PF00069">
    <property type="entry name" value="Pkinase"/>
    <property type="match status" value="1"/>
</dbReference>
<organism evidence="2 3">
    <name type="scientific">Necator americanus</name>
    <name type="common">Human hookworm</name>
    <dbReference type="NCBI Taxonomy" id="51031"/>
    <lineage>
        <taxon>Eukaryota</taxon>
        <taxon>Metazoa</taxon>
        <taxon>Ecdysozoa</taxon>
        <taxon>Nematoda</taxon>
        <taxon>Chromadorea</taxon>
        <taxon>Rhabditida</taxon>
        <taxon>Rhabditina</taxon>
        <taxon>Rhabditomorpha</taxon>
        <taxon>Strongyloidea</taxon>
        <taxon>Ancylostomatidae</taxon>
        <taxon>Bunostominae</taxon>
        <taxon>Necator</taxon>
    </lineage>
</organism>
<dbReference type="InterPro" id="IPR011009">
    <property type="entry name" value="Kinase-like_dom_sf"/>
</dbReference>
<dbReference type="GO" id="GO:0005524">
    <property type="term" value="F:ATP binding"/>
    <property type="evidence" value="ECO:0007669"/>
    <property type="project" value="InterPro"/>
</dbReference>
<protein>
    <recommendedName>
        <fullName evidence="1">Protein kinase domain-containing protein</fullName>
    </recommendedName>
</protein>
<dbReference type="AlphaFoldDB" id="W2T0R1"/>
<accession>W2T0R1</accession>
<sequence>MAPEVMMCETFRDHPYDTRFDIWSFGVTLIKKSQMEPPDSNVSLMRVLIKLQKSAPSTLLNPSVSCTFFADFLSHCSVKNPYERRTVKQLLLHPFIANAIDRHTALALLAEVNADIEEEDRANCDESFADSEDQA</sequence>
<dbReference type="InterPro" id="IPR051585">
    <property type="entry name" value="STE20_Ser/Thr_Kinases"/>
</dbReference>
<feature type="domain" description="Protein kinase" evidence="1">
    <location>
        <begin position="1"/>
        <end position="96"/>
    </location>
</feature>
<dbReference type="SUPFAM" id="SSF56112">
    <property type="entry name" value="Protein kinase-like (PK-like)"/>
    <property type="match status" value="1"/>
</dbReference>
<dbReference type="Gene3D" id="1.10.510.10">
    <property type="entry name" value="Transferase(Phosphotransferase) domain 1"/>
    <property type="match status" value="1"/>
</dbReference>
<gene>
    <name evidence="2" type="ORF">NECAME_12905</name>
</gene>
<dbReference type="STRING" id="51031.W2T0R1"/>